<evidence type="ECO:0000256" key="2">
    <source>
        <dbReference type="SAM" id="SignalP"/>
    </source>
</evidence>
<feature type="chain" id="PRO_5020445071" evidence="2">
    <location>
        <begin position="29"/>
        <end position="91"/>
    </location>
</feature>
<evidence type="ECO:0000313" key="4">
    <source>
        <dbReference type="Proteomes" id="UP000317650"/>
    </source>
</evidence>
<keyword evidence="2" id="KW-0732">Signal</keyword>
<dbReference type="PANTHER" id="PTHR36733:SF1">
    <property type="entry name" value="CELL WALL PROTEIN-RELATED"/>
    <property type="match status" value="1"/>
</dbReference>
<dbReference type="EMBL" id="PYDT01000002">
    <property type="protein sequence ID" value="THU70106.1"/>
    <property type="molecule type" value="Genomic_DNA"/>
</dbReference>
<reference evidence="3 4" key="1">
    <citation type="journal article" date="2019" name="Nat. Plants">
        <title>Genome sequencing of Musa balbisiana reveals subgenome evolution and function divergence in polyploid bananas.</title>
        <authorList>
            <person name="Yao X."/>
        </authorList>
    </citation>
    <scope>NUCLEOTIDE SEQUENCE [LARGE SCALE GENOMIC DNA]</scope>
    <source>
        <strain evidence="4">cv. DH-PKW</strain>
        <tissue evidence="3">Leaves</tissue>
    </source>
</reference>
<dbReference type="PANTHER" id="PTHR36733">
    <property type="entry name" value="CELL WALL PROTEIN-RELATED"/>
    <property type="match status" value="1"/>
</dbReference>
<protein>
    <submittedName>
        <fullName evidence="3">Uncharacterized protein</fullName>
    </submittedName>
</protein>
<feature type="region of interest" description="Disordered" evidence="1">
    <location>
        <begin position="72"/>
        <end position="91"/>
    </location>
</feature>
<gene>
    <name evidence="3" type="ORF">C4D60_Mb08t21560</name>
</gene>
<evidence type="ECO:0000313" key="3">
    <source>
        <dbReference type="EMBL" id="THU70106.1"/>
    </source>
</evidence>
<evidence type="ECO:0000256" key="1">
    <source>
        <dbReference type="SAM" id="MobiDB-lite"/>
    </source>
</evidence>
<keyword evidence="4" id="KW-1185">Reference proteome</keyword>
<feature type="signal peptide" evidence="2">
    <location>
        <begin position="1"/>
        <end position="28"/>
    </location>
</feature>
<accession>A0A4S8K5F8</accession>
<dbReference type="InterPro" id="IPR034565">
    <property type="entry name" value="Put_cell_wall"/>
</dbReference>
<dbReference type="AlphaFoldDB" id="A0A4S8K5F8"/>
<name>A0A4S8K5F8_MUSBA</name>
<proteinExistence type="predicted"/>
<organism evidence="3 4">
    <name type="scientific">Musa balbisiana</name>
    <name type="common">Banana</name>
    <dbReference type="NCBI Taxonomy" id="52838"/>
    <lineage>
        <taxon>Eukaryota</taxon>
        <taxon>Viridiplantae</taxon>
        <taxon>Streptophyta</taxon>
        <taxon>Embryophyta</taxon>
        <taxon>Tracheophyta</taxon>
        <taxon>Spermatophyta</taxon>
        <taxon>Magnoliopsida</taxon>
        <taxon>Liliopsida</taxon>
        <taxon>Zingiberales</taxon>
        <taxon>Musaceae</taxon>
        <taxon>Musa</taxon>
    </lineage>
</organism>
<comment type="caution">
    <text evidence="3">The sequence shown here is derived from an EMBL/GenBank/DDBJ whole genome shotgun (WGS) entry which is preliminary data.</text>
</comment>
<sequence length="91" mass="9967">MASSSHRPCLPLLLLLLSLSSFSQLALAARGAPVNSEEKIPRFFGRLLPWLRNVDHSGPAVANSRYLPGNDDTFVPNPGFETPNPFRGRIP</sequence>
<dbReference type="Proteomes" id="UP000317650">
    <property type="component" value="Chromosome 8"/>
</dbReference>